<keyword evidence="2" id="KW-0503">Monooxygenase</keyword>
<protein>
    <recommendedName>
        <fullName evidence="3">Luciferase-like domain-containing protein</fullName>
    </recommendedName>
</protein>
<reference evidence="4 5" key="1">
    <citation type="journal article" date="2007" name="Genome Res.">
        <title>Genome characteristics of facultatively symbiotic Frankia sp. strains reflect host range and host plant biogeography.</title>
        <authorList>
            <person name="Normand P."/>
            <person name="Lapierre P."/>
            <person name="Tisa L.S."/>
            <person name="Gogarten J.P."/>
            <person name="Alloisio N."/>
            <person name="Bagnarol E."/>
            <person name="Bassi C.A."/>
            <person name="Berry A.M."/>
            <person name="Bickhart D.M."/>
            <person name="Choisne N."/>
            <person name="Couloux A."/>
            <person name="Cournoyer B."/>
            <person name="Cruveiller S."/>
            <person name="Daubin V."/>
            <person name="Demange N."/>
            <person name="Francino M.P."/>
            <person name="Goltsman E."/>
            <person name="Huang Y."/>
            <person name="Kopp O.R."/>
            <person name="Labarre L."/>
            <person name="Lapidus A."/>
            <person name="Lavire C."/>
            <person name="Marechal J."/>
            <person name="Martinez M."/>
            <person name="Mastronunzio J.E."/>
            <person name="Mullin B.C."/>
            <person name="Niemann J."/>
            <person name="Pujic P."/>
            <person name="Rawnsley T."/>
            <person name="Rouy Z."/>
            <person name="Schenowitz C."/>
            <person name="Sellstedt A."/>
            <person name="Tavares F."/>
            <person name="Tomkins J.P."/>
            <person name="Vallenet D."/>
            <person name="Valverde C."/>
            <person name="Wall L.G."/>
            <person name="Wang Y."/>
            <person name="Medigue C."/>
            <person name="Benson D.R."/>
        </authorList>
    </citation>
    <scope>NUCLEOTIDE SEQUENCE [LARGE SCALE GENOMIC DNA]</scope>
    <source>
        <strain evidence="5">DSM 45986 / CECT 9034 / ACN14a</strain>
    </source>
</reference>
<keyword evidence="1" id="KW-0560">Oxidoreductase</keyword>
<evidence type="ECO:0000313" key="4">
    <source>
        <dbReference type="EMBL" id="CAJ64794.1"/>
    </source>
</evidence>
<name>Q0RCN0_FRAAA</name>
<dbReference type="eggNOG" id="COG2141">
    <property type="taxonomic scope" value="Bacteria"/>
</dbReference>
<dbReference type="AlphaFoldDB" id="Q0RCN0"/>
<dbReference type="PANTHER" id="PTHR30137:SF8">
    <property type="entry name" value="BLR5498 PROTEIN"/>
    <property type="match status" value="1"/>
</dbReference>
<organism evidence="4 5">
    <name type="scientific">Frankia alni (strain DSM 45986 / CECT 9034 / ACN14a)</name>
    <dbReference type="NCBI Taxonomy" id="326424"/>
    <lineage>
        <taxon>Bacteria</taxon>
        <taxon>Bacillati</taxon>
        <taxon>Actinomycetota</taxon>
        <taxon>Actinomycetes</taxon>
        <taxon>Frankiales</taxon>
        <taxon>Frankiaceae</taxon>
        <taxon>Frankia</taxon>
    </lineage>
</organism>
<dbReference type="InterPro" id="IPR036661">
    <property type="entry name" value="Luciferase-like_sf"/>
</dbReference>
<evidence type="ECO:0000256" key="1">
    <source>
        <dbReference type="ARBA" id="ARBA00023002"/>
    </source>
</evidence>
<dbReference type="Pfam" id="PF00296">
    <property type="entry name" value="Bac_luciferase"/>
    <property type="match status" value="1"/>
</dbReference>
<evidence type="ECO:0000256" key="2">
    <source>
        <dbReference type="ARBA" id="ARBA00023033"/>
    </source>
</evidence>
<dbReference type="STRING" id="326424.FRAAL6171"/>
<evidence type="ECO:0000313" key="5">
    <source>
        <dbReference type="Proteomes" id="UP000000657"/>
    </source>
</evidence>
<dbReference type="Gene3D" id="3.20.20.30">
    <property type="entry name" value="Luciferase-like domain"/>
    <property type="match status" value="1"/>
</dbReference>
<dbReference type="InterPro" id="IPR011251">
    <property type="entry name" value="Luciferase-like_dom"/>
</dbReference>
<accession>Q0RCN0</accession>
<dbReference type="InterPro" id="IPR050766">
    <property type="entry name" value="Bact_Lucif_Oxidored"/>
</dbReference>
<dbReference type="EMBL" id="CT573213">
    <property type="protein sequence ID" value="CAJ64794.1"/>
    <property type="molecule type" value="Genomic_DNA"/>
</dbReference>
<evidence type="ECO:0000259" key="3">
    <source>
        <dbReference type="Pfam" id="PF00296"/>
    </source>
</evidence>
<keyword evidence="5" id="KW-1185">Reference proteome</keyword>
<dbReference type="KEGG" id="fal:FRAAL6171"/>
<sequence>MPGRRARVSRLVYIIRCIHGCLEVPVLAGINFFPTVSPAEKPAVQFFDECLELSVLADRLGYHSVKIVEHYFYPYGGYSPDPVTFLAAVATRTERVRLVTGANVPAFNHPIKLAGQLAMLDNICHGRLDVGFARAFLPGEFEAFEISMDSSRARHQEGIAAILRLWQEEEVVWDGTFHRFGPVTMLPRVYQQPTPPVFIAATSTPESFVWAGSQGFNLMFIPFTSTNEKVAELLALYRGARLAAGYAPGSERIQMGIHCFVDDDGDRARREAAEYYSDYVEKMVHTWEAYMTARPEQYAGYADMIAGMRKKSLATLEENAQVYVGTPGQVREQVAATFEVFGAVEPSMQINFAAMPFADARRTMELFAAEVMPAFPEPSAA</sequence>
<dbReference type="GO" id="GO:0004497">
    <property type="term" value="F:monooxygenase activity"/>
    <property type="evidence" value="ECO:0007669"/>
    <property type="project" value="UniProtKB-KW"/>
</dbReference>
<dbReference type="GO" id="GO:0016705">
    <property type="term" value="F:oxidoreductase activity, acting on paired donors, with incorporation or reduction of molecular oxygen"/>
    <property type="evidence" value="ECO:0007669"/>
    <property type="project" value="InterPro"/>
</dbReference>
<proteinExistence type="predicted"/>
<dbReference type="PANTHER" id="PTHR30137">
    <property type="entry name" value="LUCIFERASE-LIKE MONOOXYGENASE"/>
    <property type="match status" value="1"/>
</dbReference>
<gene>
    <name evidence="4" type="ordered locus">FRAAL6171</name>
</gene>
<dbReference type="HOGENOM" id="CLU_027853_3_0_11"/>
<dbReference type="Proteomes" id="UP000000657">
    <property type="component" value="Chromosome"/>
</dbReference>
<dbReference type="SUPFAM" id="SSF51679">
    <property type="entry name" value="Bacterial luciferase-like"/>
    <property type="match status" value="1"/>
</dbReference>
<dbReference type="GO" id="GO:0005829">
    <property type="term" value="C:cytosol"/>
    <property type="evidence" value="ECO:0007669"/>
    <property type="project" value="TreeGrafter"/>
</dbReference>
<feature type="domain" description="Luciferase-like" evidence="3">
    <location>
        <begin position="36"/>
        <end position="339"/>
    </location>
</feature>